<organism evidence="1 2">
    <name type="scientific">Streptomyces synnematoformans</name>
    <dbReference type="NCBI Taxonomy" id="415721"/>
    <lineage>
        <taxon>Bacteria</taxon>
        <taxon>Bacillati</taxon>
        <taxon>Actinomycetota</taxon>
        <taxon>Actinomycetes</taxon>
        <taxon>Kitasatosporales</taxon>
        <taxon>Streptomycetaceae</taxon>
        <taxon>Streptomyces</taxon>
    </lineage>
</organism>
<protein>
    <submittedName>
        <fullName evidence="1">Uncharacterized protein</fullName>
    </submittedName>
</protein>
<reference evidence="1 2" key="1">
    <citation type="journal article" date="2019" name="Int. J. Syst. Evol. Microbiol.">
        <title>The Global Catalogue of Microorganisms (GCM) 10K type strain sequencing project: providing services to taxonomists for standard genome sequencing and annotation.</title>
        <authorList>
            <consortium name="The Broad Institute Genomics Platform"/>
            <consortium name="The Broad Institute Genome Sequencing Center for Infectious Disease"/>
            <person name="Wu L."/>
            <person name="Ma J."/>
        </authorList>
    </citation>
    <scope>NUCLEOTIDE SEQUENCE [LARGE SCALE GENOMIC DNA]</scope>
    <source>
        <strain evidence="1 2">JCM 15481</strain>
    </source>
</reference>
<dbReference type="EMBL" id="BAAAPF010000139">
    <property type="protein sequence ID" value="GAA2131592.1"/>
    <property type="molecule type" value="Genomic_DNA"/>
</dbReference>
<comment type="caution">
    <text evidence="1">The sequence shown here is derived from an EMBL/GenBank/DDBJ whole genome shotgun (WGS) entry which is preliminary data.</text>
</comment>
<keyword evidence="2" id="KW-1185">Reference proteome</keyword>
<evidence type="ECO:0000313" key="2">
    <source>
        <dbReference type="Proteomes" id="UP001500443"/>
    </source>
</evidence>
<proteinExistence type="predicted"/>
<dbReference type="Proteomes" id="UP001500443">
    <property type="component" value="Unassembled WGS sequence"/>
</dbReference>
<accession>A0ABN2YUD9</accession>
<gene>
    <name evidence="1" type="ORF">GCM10009802_39820</name>
</gene>
<dbReference type="RefSeq" id="WP_344291365.1">
    <property type="nucleotide sequence ID" value="NZ_BAAAPF010000139.1"/>
</dbReference>
<name>A0ABN2YUD9_9ACTN</name>
<evidence type="ECO:0000313" key="1">
    <source>
        <dbReference type="EMBL" id="GAA2131592.1"/>
    </source>
</evidence>
<sequence>MTDDTARQRHVPLEVGTEYPNRYPASGGLAAKAPSAVHVTSFTYGHGPIPGADITLDLRQYGDSFDVEADSLVGLTDCDTCAPLPPEADGLPELVEGIVPAVRAFRSGPGDGPVTVAVGDADGRLSATVATAMYRRLGRHVRVTLECLG</sequence>